<dbReference type="EMBL" id="BAAACW010000020">
    <property type="protein sequence ID" value="GAA0353252.1"/>
    <property type="molecule type" value="Genomic_DNA"/>
</dbReference>
<sequence length="312" mass="36695">MKEWIIKNEHSSFSILIDQVTILKGNIKDWEDEIKLLKDSFSAGNTLIQENNQRVVSQDYNLSVLSYTPLYESNSYNVSKGKLDDLFFSFLELSPIYKQFVEIWEELQEEVLFLNEEINIPMEFELKNYSKEVVKKKLVTISQFASSLDVIKNEIKLINFSNRSKLNLFLIINPENYLTQFEFVKLLTFLYSLPSQFIIVTNQMTEKVVNIKYHNQIINDLVLDAQKSKMLNLLPFLFTESLYEDARNLYKNIVDNSKGKTVFLSYSDVDNLEVFIYIFLLLYLTDIPFRLETKGISDQYQSYIESIIRSKV</sequence>
<proteinExistence type="predicted"/>
<protein>
    <submittedName>
        <fullName evidence="1">Uncharacterized protein</fullName>
    </submittedName>
</protein>
<comment type="caution">
    <text evidence="1">The sequence shown here is derived from an EMBL/GenBank/DDBJ whole genome shotgun (WGS) entry which is preliminary data.</text>
</comment>
<evidence type="ECO:0000313" key="2">
    <source>
        <dbReference type="Proteomes" id="UP001501166"/>
    </source>
</evidence>
<dbReference type="RefSeq" id="WP_343753262.1">
    <property type="nucleotide sequence ID" value="NZ_BAAACW010000020.1"/>
</dbReference>
<accession>A0ABN0X2A7</accession>
<reference evidence="2" key="1">
    <citation type="journal article" date="2019" name="Int. J. Syst. Evol. Microbiol.">
        <title>The Global Catalogue of Microorganisms (GCM) 10K type strain sequencing project: providing services to taxonomists for standard genome sequencing and annotation.</title>
        <authorList>
            <consortium name="The Broad Institute Genomics Platform"/>
            <consortium name="The Broad Institute Genome Sequencing Center for Infectious Disease"/>
            <person name="Wu L."/>
            <person name="Ma J."/>
        </authorList>
    </citation>
    <scope>NUCLEOTIDE SEQUENCE [LARGE SCALE GENOMIC DNA]</scope>
    <source>
        <strain evidence="2">JCM 12662</strain>
    </source>
</reference>
<evidence type="ECO:0000313" key="1">
    <source>
        <dbReference type="EMBL" id="GAA0353252.1"/>
    </source>
</evidence>
<dbReference type="Proteomes" id="UP001501166">
    <property type="component" value="Unassembled WGS sequence"/>
</dbReference>
<keyword evidence="2" id="KW-1185">Reference proteome</keyword>
<gene>
    <name evidence="1" type="ORF">GCM10008932_02860</name>
</gene>
<organism evidence="1 2">
    <name type="scientific">Alkalibacterium iburiense</name>
    <dbReference type="NCBI Taxonomy" id="290589"/>
    <lineage>
        <taxon>Bacteria</taxon>
        <taxon>Bacillati</taxon>
        <taxon>Bacillota</taxon>
        <taxon>Bacilli</taxon>
        <taxon>Lactobacillales</taxon>
        <taxon>Carnobacteriaceae</taxon>
        <taxon>Alkalibacterium</taxon>
    </lineage>
</organism>
<name>A0ABN0X2A7_9LACT</name>